<comment type="caution">
    <text evidence="2">The sequence shown here is derived from an EMBL/GenBank/DDBJ whole genome shotgun (WGS) entry which is preliminary data.</text>
</comment>
<proteinExistence type="predicted"/>
<dbReference type="Gene3D" id="1.10.1750.10">
    <property type="match status" value="1"/>
</dbReference>
<evidence type="ECO:0000313" key="2">
    <source>
        <dbReference type="EMBL" id="MPN43477.1"/>
    </source>
</evidence>
<dbReference type="PROSITE" id="PS01008">
    <property type="entry name" value="DNAA"/>
    <property type="match status" value="1"/>
</dbReference>
<dbReference type="GO" id="GO:0005886">
    <property type="term" value="C:plasma membrane"/>
    <property type="evidence" value="ECO:0007669"/>
    <property type="project" value="TreeGrafter"/>
</dbReference>
<dbReference type="InterPro" id="IPR013159">
    <property type="entry name" value="DnaA_C"/>
</dbReference>
<dbReference type="GO" id="GO:0005524">
    <property type="term" value="F:ATP binding"/>
    <property type="evidence" value="ECO:0007669"/>
    <property type="project" value="InterPro"/>
</dbReference>
<organism evidence="2">
    <name type="scientific">bioreactor metagenome</name>
    <dbReference type="NCBI Taxonomy" id="1076179"/>
    <lineage>
        <taxon>unclassified sequences</taxon>
        <taxon>metagenomes</taxon>
        <taxon>ecological metagenomes</taxon>
    </lineage>
</organism>
<reference evidence="2" key="1">
    <citation type="submission" date="2019-08" db="EMBL/GenBank/DDBJ databases">
        <authorList>
            <person name="Kucharzyk K."/>
            <person name="Murdoch R.W."/>
            <person name="Higgins S."/>
            <person name="Loffler F."/>
        </authorList>
    </citation>
    <scope>NUCLEOTIDE SEQUENCE</scope>
</reference>
<dbReference type="SUPFAM" id="SSF52540">
    <property type="entry name" value="P-loop containing nucleoside triphosphate hydrolases"/>
    <property type="match status" value="1"/>
</dbReference>
<dbReference type="InterPro" id="IPR010921">
    <property type="entry name" value="Trp_repressor/repl_initiator"/>
</dbReference>
<dbReference type="GO" id="GO:0003688">
    <property type="term" value="F:DNA replication origin binding"/>
    <property type="evidence" value="ECO:0007669"/>
    <property type="project" value="InterPro"/>
</dbReference>
<accession>A0A645HWU4</accession>
<gene>
    <name evidence="2" type="primary">dnaA_76</name>
    <name evidence="2" type="ORF">SDC9_191037</name>
</gene>
<dbReference type="EMBL" id="VSSQ01101903">
    <property type="protein sequence ID" value="MPN43477.1"/>
    <property type="molecule type" value="Genomic_DNA"/>
</dbReference>
<feature type="domain" description="Chromosomal replication initiator DnaA C-terminal" evidence="1">
    <location>
        <begin position="99"/>
        <end position="168"/>
    </location>
</feature>
<dbReference type="SMART" id="SM00760">
    <property type="entry name" value="Bac_DnaA_C"/>
    <property type="match status" value="1"/>
</dbReference>
<dbReference type="AlphaFoldDB" id="A0A645HWU4"/>
<dbReference type="GO" id="GO:0006270">
    <property type="term" value="P:DNA replication initiation"/>
    <property type="evidence" value="ECO:0007669"/>
    <property type="project" value="InterPro"/>
</dbReference>
<protein>
    <submittedName>
        <fullName evidence="2">Chromosomal replication initiator protein DnaA</fullName>
    </submittedName>
</protein>
<evidence type="ECO:0000259" key="1">
    <source>
        <dbReference type="SMART" id="SM00760"/>
    </source>
</evidence>
<dbReference type="PANTHER" id="PTHR30050">
    <property type="entry name" value="CHROMOSOMAL REPLICATION INITIATOR PROTEIN DNAA"/>
    <property type="match status" value="1"/>
</dbReference>
<dbReference type="PANTHER" id="PTHR30050:SF2">
    <property type="entry name" value="CHROMOSOMAL REPLICATION INITIATOR PROTEIN DNAA"/>
    <property type="match status" value="1"/>
</dbReference>
<sequence length="192" mass="21493">MTRFASGLTVRINEPDRDTCVAILKKKIIANNLGQLEFDDAVLYLLSDKFSKNVRELEGALNKLVYYSILKQTNHVTIEMAVEAVSTMVGGKYIEDEITEQKIIGLVADYYNMTPSVVTGNSHNKQIVLARHVAMYLIRITLDTPLKKIGLAFGGKDHTTVMSGVSNVERMLKSDTGMQEAIKELKNRIKKE</sequence>
<dbReference type="SUPFAM" id="SSF48295">
    <property type="entry name" value="TrpR-like"/>
    <property type="match status" value="1"/>
</dbReference>
<dbReference type="InterPro" id="IPR027417">
    <property type="entry name" value="P-loop_NTPase"/>
</dbReference>
<dbReference type="CDD" id="cd06571">
    <property type="entry name" value="Bac_DnaA_C"/>
    <property type="match status" value="1"/>
</dbReference>
<dbReference type="GO" id="GO:0006275">
    <property type="term" value="P:regulation of DNA replication"/>
    <property type="evidence" value="ECO:0007669"/>
    <property type="project" value="InterPro"/>
</dbReference>
<name>A0A645HWU4_9ZZZZ</name>
<dbReference type="Gene3D" id="1.10.8.60">
    <property type="match status" value="1"/>
</dbReference>
<dbReference type="Pfam" id="PF08299">
    <property type="entry name" value="Bac_DnaA_C"/>
    <property type="match status" value="1"/>
</dbReference>
<dbReference type="InterPro" id="IPR018312">
    <property type="entry name" value="Chromosome_initiator_DnaA_CS"/>
</dbReference>